<accession>A0ABY6F4Q5</accession>
<gene>
    <name evidence="2" type="ORF">LU297_00485</name>
</gene>
<dbReference type="EMBL" id="CP089977">
    <property type="protein sequence ID" value="UXZ04967.1"/>
    <property type="molecule type" value="Genomic_DNA"/>
</dbReference>
<sequence>MNFLGYLLLGSVVYVIGFVLNQKVLAAKRASGEISSPAHRTIVSLVLGCFVVMLAVSALIGHFLLHHQGFDWAFIVVNSLVASVVFYFGLNPDTSRMNLPD</sequence>
<evidence type="ECO:0000313" key="3">
    <source>
        <dbReference type="Proteomes" id="UP001063782"/>
    </source>
</evidence>
<keyword evidence="1" id="KW-0472">Membrane</keyword>
<name>A0ABY6F4Q5_9GAMM</name>
<proteinExistence type="predicted"/>
<feature type="transmembrane region" description="Helical" evidence="1">
    <location>
        <begin position="72"/>
        <end position="90"/>
    </location>
</feature>
<reference evidence="2" key="1">
    <citation type="submission" date="2021-12" db="EMBL/GenBank/DDBJ databases">
        <title>taxonomy of Moraxella sp. ZY201224.</title>
        <authorList>
            <person name="Li F."/>
        </authorList>
    </citation>
    <scope>NUCLEOTIDE SEQUENCE</scope>
    <source>
        <strain evidence="2">ZY201224</strain>
    </source>
</reference>
<dbReference type="Proteomes" id="UP001063782">
    <property type="component" value="Chromosome"/>
</dbReference>
<keyword evidence="1" id="KW-0812">Transmembrane</keyword>
<dbReference type="RefSeq" id="WP_263076468.1">
    <property type="nucleotide sequence ID" value="NZ_CP089977.1"/>
</dbReference>
<protein>
    <submittedName>
        <fullName evidence="2">Uncharacterized protein</fullName>
    </submittedName>
</protein>
<keyword evidence="3" id="KW-1185">Reference proteome</keyword>
<organism evidence="2 3">
    <name type="scientific">Moraxella nasicaprae</name>
    <dbReference type="NCBI Taxonomy" id="2904122"/>
    <lineage>
        <taxon>Bacteria</taxon>
        <taxon>Pseudomonadati</taxon>
        <taxon>Pseudomonadota</taxon>
        <taxon>Gammaproteobacteria</taxon>
        <taxon>Moraxellales</taxon>
        <taxon>Moraxellaceae</taxon>
        <taxon>Moraxella</taxon>
    </lineage>
</organism>
<evidence type="ECO:0000256" key="1">
    <source>
        <dbReference type="SAM" id="Phobius"/>
    </source>
</evidence>
<feature type="transmembrane region" description="Helical" evidence="1">
    <location>
        <begin position="42"/>
        <end position="65"/>
    </location>
</feature>
<keyword evidence="1" id="KW-1133">Transmembrane helix</keyword>
<evidence type="ECO:0000313" key="2">
    <source>
        <dbReference type="EMBL" id="UXZ04967.1"/>
    </source>
</evidence>